<comment type="caution">
    <text evidence="2">The sequence shown here is derived from an EMBL/GenBank/DDBJ whole genome shotgun (WGS) entry which is preliminary data.</text>
</comment>
<evidence type="ECO:0000313" key="3">
    <source>
        <dbReference type="Proteomes" id="UP000257014"/>
    </source>
</evidence>
<feature type="transmembrane region" description="Helical" evidence="1">
    <location>
        <begin position="12"/>
        <end position="28"/>
    </location>
</feature>
<proteinExistence type="predicted"/>
<gene>
    <name evidence="2" type="ORF">C6P37_11290</name>
</gene>
<organism evidence="2 3">
    <name type="scientific">Caldibacillus debilis</name>
    <dbReference type="NCBI Taxonomy" id="301148"/>
    <lineage>
        <taxon>Bacteria</taxon>
        <taxon>Bacillati</taxon>
        <taxon>Bacillota</taxon>
        <taxon>Bacilli</taxon>
        <taxon>Bacillales</taxon>
        <taxon>Bacillaceae</taxon>
        <taxon>Caldibacillus</taxon>
    </lineage>
</organism>
<protein>
    <submittedName>
        <fullName evidence="2">Uncharacterized protein</fullName>
    </submittedName>
</protein>
<keyword evidence="1" id="KW-1133">Transmembrane helix</keyword>
<dbReference type="AlphaFoldDB" id="A0A3E0K3M9"/>
<sequence>MRKKPAGRKGIFYFIGYLLHIFRIPYMMKAKFSNEIEKEGEHRMDGGKRKKKITDAAAFQAPVKDFSELDRMRLIGEALLLEFLMAEFFRETHEPKKIHFRCK</sequence>
<evidence type="ECO:0000313" key="2">
    <source>
        <dbReference type="EMBL" id="REJ27400.1"/>
    </source>
</evidence>
<keyword evidence="1" id="KW-0812">Transmembrane</keyword>
<evidence type="ECO:0000256" key="1">
    <source>
        <dbReference type="SAM" id="Phobius"/>
    </source>
</evidence>
<keyword evidence="1" id="KW-0472">Membrane</keyword>
<name>A0A3E0K3M9_9BACI</name>
<reference evidence="2 3" key="1">
    <citation type="submission" date="2018-03" db="EMBL/GenBank/DDBJ databases">
        <authorList>
            <person name="Keele B.F."/>
        </authorList>
    </citation>
    <scope>NUCLEOTIDE SEQUENCE [LARGE SCALE GENOMIC DNA]</scope>
    <source>
        <strain evidence="2">ZCTH4_d</strain>
    </source>
</reference>
<dbReference type="Proteomes" id="UP000257014">
    <property type="component" value="Unassembled WGS sequence"/>
</dbReference>
<accession>A0A3E0K3M9</accession>
<dbReference type="EMBL" id="QEWE01000021">
    <property type="protein sequence ID" value="REJ27400.1"/>
    <property type="molecule type" value="Genomic_DNA"/>
</dbReference>